<dbReference type="PANTHER" id="PTHR40387">
    <property type="entry name" value="PROTEIN FAM240B"/>
    <property type="match status" value="1"/>
</dbReference>
<organism evidence="2 3">
    <name type="scientific">Pogona vitticeps</name>
    <name type="common">central bearded dragon</name>
    <dbReference type="NCBI Taxonomy" id="103695"/>
    <lineage>
        <taxon>Eukaryota</taxon>
        <taxon>Metazoa</taxon>
        <taxon>Chordata</taxon>
        <taxon>Craniata</taxon>
        <taxon>Vertebrata</taxon>
        <taxon>Euteleostomi</taxon>
        <taxon>Lepidosauria</taxon>
        <taxon>Squamata</taxon>
        <taxon>Bifurcata</taxon>
        <taxon>Unidentata</taxon>
        <taxon>Episquamata</taxon>
        <taxon>Toxicofera</taxon>
        <taxon>Iguania</taxon>
        <taxon>Acrodonta</taxon>
        <taxon>Agamidae</taxon>
        <taxon>Amphibolurinae</taxon>
        <taxon>Pogona</taxon>
    </lineage>
</organism>
<feature type="region of interest" description="Disordered" evidence="1">
    <location>
        <begin position="12"/>
        <end position="38"/>
    </location>
</feature>
<reference evidence="2" key="1">
    <citation type="submission" date="2025-05" db="UniProtKB">
        <authorList>
            <consortium name="RefSeq"/>
        </authorList>
    </citation>
    <scope>NUCLEOTIDE SEQUENCE [LARGE SCALE GENOMIC DNA]</scope>
</reference>
<name>A0ABM5FSS2_9SAUR</name>
<dbReference type="GeneID" id="140704884"/>
<evidence type="ECO:0000313" key="3">
    <source>
        <dbReference type="RefSeq" id="XP_072848449.1"/>
    </source>
</evidence>
<dbReference type="RefSeq" id="XP_072848449.1">
    <property type="nucleotide sequence ID" value="XM_072992348.1"/>
</dbReference>
<reference evidence="3" key="2">
    <citation type="submission" date="2025-08" db="UniProtKB">
        <authorList>
            <consortium name="RefSeq"/>
        </authorList>
    </citation>
    <scope>IDENTIFICATION</scope>
</reference>
<evidence type="ECO:0000256" key="1">
    <source>
        <dbReference type="SAM" id="MobiDB-lite"/>
    </source>
</evidence>
<keyword evidence="2" id="KW-1185">Reference proteome</keyword>
<dbReference type="InterPro" id="IPR040261">
    <property type="entry name" value="FAM240"/>
</dbReference>
<feature type="compositionally biased region" description="Pro residues" evidence="1">
    <location>
        <begin position="19"/>
        <end position="34"/>
    </location>
</feature>
<dbReference type="Proteomes" id="UP001652642">
    <property type="component" value="Chromosome 2"/>
</dbReference>
<sequence length="111" mass="13271">MPRWKERLLLAGTSGCSPQPRPPPWPAPLLPPQLQPNMNSQYFRPEVLACETSELKSFWEKTIEKQTQHLEAEKHRKQRSALDKLRNEWRERLEKRLKMLQEQDEKEESPK</sequence>
<evidence type="ECO:0000313" key="2">
    <source>
        <dbReference type="Proteomes" id="UP001652642"/>
    </source>
</evidence>
<gene>
    <name evidence="3" type="primary">LOC140704884</name>
</gene>
<dbReference type="PANTHER" id="PTHR40387:SF1">
    <property type="entry name" value="PROTEIN FAM240B"/>
    <property type="match status" value="1"/>
</dbReference>
<accession>A0ABM5FSS2</accession>
<proteinExistence type="predicted"/>
<protein>
    <submittedName>
        <fullName evidence="3">Protein FAM240B-like isoform X1</fullName>
    </submittedName>
</protein>